<dbReference type="EMBL" id="KZ084093">
    <property type="protein sequence ID" value="OSD05359.1"/>
    <property type="molecule type" value="Genomic_DNA"/>
</dbReference>
<evidence type="ECO:0000313" key="3">
    <source>
        <dbReference type="EMBL" id="OSD05359.1"/>
    </source>
</evidence>
<reference evidence="3 4" key="1">
    <citation type="journal article" date="2015" name="Biotechnol. Biofuels">
        <title>Enhanced degradation of softwood versus hardwood by the white-rot fungus Pycnoporus coccineus.</title>
        <authorList>
            <person name="Couturier M."/>
            <person name="Navarro D."/>
            <person name="Chevret D."/>
            <person name="Henrissat B."/>
            <person name="Piumi F."/>
            <person name="Ruiz-Duenas F.J."/>
            <person name="Martinez A.T."/>
            <person name="Grigoriev I.V."/>
            <person name="Riley R."/>
            <person name="Lipzen A."/>
            <person name="Berrin J.G."/>
            <person name="Master E.R."/>
            <person name="Rosso M.N."/>
        </authorList>
    </citation>
    <scope>NUCLEOTIDE SEQUENCE [LARGE SCALE GENOMIC DNA]</scope>
    <source>
        <strain evidence="3 4">BRFM310</strain>
    </source>
</reference>
<sequence length="342" mass="33897">MFAYAGLVALLAGAAVVRADPVPTAPGPGDVFKEGGQCTFTWDVDTTGQWKTMNVELMSGDNWNMIHITTVANLDGTDASKTTYSYDCPQVSLLSYAPALFLPIPISSALSCYRSPNDRLSMGIPVSSPPDGQPAYSVNSNALQLRYALLLIPLIVTPNSAIYFYQFTSPDAANRTWTTRFAIADASGNTTPPANSTQPDGQAIPWGVGGLVDPSNAVAAPSYLAAGATGSTGSTTGSTGSTSGSTGSTGSTAVASSGAGTSAAAPPTSSAGSSAAPSSGAQSSASPSGASTNTTTTSTTNTNSTGGAGSANGAMSAIAVDGYLVRAAGALGAAAFAFAVVL</sequence>
<dbReference type="InterPro" id="IPR052982">
    <property type="entry name" value="SRP1/TIP1-like"/>
</dbReference>
<evidence type="ECO:0000313" key="4">
    <source>
        <dbReference type="Proteomes" id="UP000193067"/>
    </source>
</evidence>
<accession>A0A1Y2IW46</accession>
<dbReference type="PANTHER" id="PTHR40633">
    <property type="entry name" value="MATRIX PROTEIN, PUTATIVE (AFU_ORTHOLOGUE AFUA_8G05410)-RELATED"/>
    <property type="match status" value="1"/>
</dbReference>
<keyword evidence="2" id="KW-0732">Signal</keyword>
<feature type="region of interest" description="Disordered" evidence="1">
    <location>
        <begin position="228"/>
        <end position="309"/>
    </location>
</feature>
<dbReference type="PANTHER" id="PTHR40633:SF1">
    <property type="entry name" value="GPI ANCHORED SERINE-THREONINE RICH PROTEIN (AFU_ORTHOLOGUE AFUA_1G03630)"/>
    <property type="match status" value="1"/>
</dbReference>
<evidence type="ECO:0000256" key="2">
    <source>
        <dbReference type="SAM" id="SignalP"/>
    </source>
</evidence>
<name>A0A1Y2IW46_TRAC3</name>
<dbReference type="STRING" id="1353009.A0A1Y2IW46"/>
<organism evidence="3 4">
    <name type="scientific">Trametes coccinea (strain BRFM310)</name>
    <name type="common">Pycnoporus coccineus</name>
    <dbReference type="NCBI Taxonomy" id="1353009"/>
    <lineage>
        <taxon>Eukaryota</taxon>
        <taxon>Fungi</taxon>
        <taxon>Dikarya</taxon>
        <taxon>Basidiomycota</taxon>
        <taxon>Agaricomycotina</taxon>
        <taxon>Agaricomycetes</taxon>
        <taxon>Polyporales</taxon>
        <taxon>Polyporaceae</taxon>
        <taxon>Trametes</taxon>
    </lineage>
</organism>
<feature type="chain" id="PRO_5012486019" evidence="2">
    <location>
        <begin position="20"/>
        <end position="342"/>
    </location>
</feature>
<evidence type="ECO:0000256" key="1">
    <source>
        <dbReference type="SAM" id="MobiDB-lite"/>
    </source>
</evidence>
<feature type="signal peptide" evidence="2">
    <location>
        <begin position="1"/>
        <end position="19"/>
    </location>
</feature>
<feature type="region of interest" description="Disordered" evidence="1">
    <location>
        <begin position="188"/>
        <end position="208"/>
    </location>
</feature>
<gene>
    <name evidence="3" type="ORF">PYCCODRAFT_1423385</name>
</gene>
<proteinExistence type="predicted"/>
<keyword evidence="4" id="KW-1185">Reference proteome</keyword>
<feature type="compositionally biased region" description="Polar residues" evidence="1">
    <location>
        <begin position="188"/>
        <end position="200"/>
    </location>
</feature>
<dbReference type="OrthoDB" id="2432613at2759"/>
<protein>
    <submittedName>
        <fullName evidence="3">Uncharacterized protein</fullName>
    </submittedName>
</protein>
<dbReference type="Proteomes" id="UP000193067">
    <property type="component" value="Unassembled WGS sequence"/>
</dbReference>
<dbReference type="AlphaFoldDB" id="A0A1Y2IW46"/>